<feature type="region of interest" description="Disordered" evidence="11">
    <location>
        <begin position="371"/>
        <end position="394"/>
    </location>
</feature>
<keyword evidence="7" id="KW-0472">Membrane</keyword>
<dbReference type="Gene3D" id="2.10.50.30">
    <property type="entry name" value="GPCR, family 3, nine cysteines domain"/>
    <property type="match status" value="1"/>
</dbReference>
<proteinExistence type="predicted"/>
<evidence type="ECO:0000256" key="8">
    <source>
        <dbReference type="ARBA" id="ARBA00023170"/>
    </source>
</evidence>
<dbReference type="Proteomes" id="UP001652622">
    <property type="component" value="Unplaced"/>
</dbReference>
<keyword evidence="4" id="KW-0732">Signal</keyword>
<accession>A0ABM3YP39</accession>
<gene>
    <name evidence="15" type="primary">LOC132709110</name>
</gene>
<evidence type="ECO:0000259" key="12">
    <source>
        <dbReference type="Pfam" id="PF01094"/>
    </source>
</evidence>
<dbReference type="InterPro" id="IPR028082">
    <property type="entry name" value="Peripla_BP_I"/>
</dbReference>
<dbReference type="Pfam" id="PF01094">
    <property type="entry name" value="ANF_receptor"/>
    <property type="match status" value="1"/>
</dbReference>
<dbReference type="InterPro" id="IPR001828">
    <property type="entry name" value="ANF_lig-bd_rcpt"/>
</dbReference>
<dbReference type="RefSeq" id="XP_060537891.1">
    <property type="nucleotide sequence ID" value="XM_060681908.1"/>
</dbReference>
<dbReference type="InterPro" id="IPR000068">
    <property type="entry name" value="GPCR_3_Ca_sens_rcpt-rel"/>
</dbReference>
<keyword evidence="5" id="KW-1133">Transmembrane helix</keyword>
<keyword evidence="2" id="KW-1003">Cell membrane</keyword>
<name>A0ABM3YP39_PANGU</name>
<evidence type="ECO:0000256" key="2">
    <source>
        <dbReference type="ARBA" id="ARBA00022475"/>
    </source>
</evidence>
<dbReference type="Pfam" id="PF07562">
    <property type="entry name" value="NCD3G"/>
    <property type="match status" value="1"/>
</dbReference>
<evidence type="ECO:0000256" key="1">
    <source>
        <dbReference type="ARBA" id="ARBA00004651"/>
    </source>
</evidence>
<dbReference type="PRINTS" id="PR00248">
    <property type="entry name" value="GPCRMGR"/>
</dbReference>
<keyword evidence="14" id="KW-1185">Reference proteome</keyword>
<dbReference type="InterPro" id="IPR011500">
    <property type="entry name" value="GPCR_3_9-Cys_dom"/>
</dbReference>
<feature type="domain" description="Receptor ligand binding region" evidence="12">
    <location>
        <begin position="2"/>
        <end position="170"/>
    </location>
</feature>
<organism evidence="14 15">
    <name type="scientific">Pantherophis guttatus</name>
    <name type="common">Corn snake</name>
    <name type="synonym">Elaphe guttata</name>
    <dbReference type="NCBI Taxonomy" id="94885"/>
    <lineage>
        <taxon>Eukaryota</taxon>
        <taxon>Metazoa</taxon>
        <taxon>Chordata</taxon>
        <taxon>Craniata</taxon>
        <taxon>Vertebrata</taxon>
        <taxon>Euteleostomi</taxon>
        <taxon>Lepidosauria</taxon>
        <taxon>Squamata</taxon>
        <taxon>Bifurcata</taxon>
        <taxon>Unidentata</taxon>
        <taxon>Episquamata</taxon>
        <taxon>Toxicofera</taxon>
        <taxon>Serpentes</taxon>
        <taxon>Colubroidea</taxon>
        <taxon>Colubridae</taxon>
        <taxon>Colubrinae</taxon>
        <taxon>Pantherophis</taxon>
    </lineage>
</organism>
<evidence type="ECO:0000256" key="9">
    <source>
        <dbReference type="ARBA" id="ARBA00023180"/>
    </source>
</evidence>
<evidence type="ECO:0000313" key="14">
    <source>
        <dbReference type="Proteomes" id="UP001652622"/>
    </source>
</evidence>
<dbReference type="SUPFAM" id="SSF53822">
    <property type="entry name" value="Periplasmic binding protein-like I"/>
    <property type="match status" value="1"/>
</dbReference>
<keyword evidence="3" id="KW-0812">Transmembrane</keyword>
<sequence>MLSFLFAIQAIDKNPNILFNVTLGYNIYDNYFTPQMTSEGLLDLLSEGEANVPNYSCGRQRNTVAVLEAFGIDISIQISTMLGTYKIPQISHGFDSQVMSDENPFFYPMLPAEGAHYQGMVMLVLHFRWTLVGLLAPDTENGQQFMRTMTSQLVRNGICPVLSQTFSPVSREAKIEWHLFLSWRKINVFIFGADLSSFSFHSFLRTAEFYNNSINGVYLDENGKLVADLDIGNTVVFPNYSATTVTLGRLERVGSLDFKFMMNQNAIAKMEMLNKPQPPSRCVESCPPGYMKVAQEGKPICCYNCRPCAEGTISTMEDADKCTKCPEDQHPNTYRVHCIPKIKNYLSYKENLGIILTSIALPSCNINIPPPDKKHDPSTIDQEKPEHRNSKLAL</sequence>
<evidence type="ECO:0000256" key="11">
    <source>
        <dbReference type="SAM" id="MobiDB-lite"/>
    </source>
</evidence>
<evidence type="ECO:0000256" key="3">
    <source>
        <dbReference type="ARBA" id="ARBA00022692"/>
    </source>
</evidence>
<evidence type="ECO:0000259" key="13">
    <source>
        <dbReference type="Pfam" id="PF07562"/>
    </source>
</evidence>
<keyword evidence="8" id="KW-0675">Receptor</keyword>
<dbReference type="PANTHER" id="PTHR24061:SF599">
    <property type="entry name" value="G-PROTEIN COUPLED RECEPTORS FAMILY 3 PROFILE DOMAIN-CONTAINING PROTEIN"/>
    <property type="match status" value="1"/>
</dbReference>
<evidence type="ECO:0000313" key="15">
    <source>
        <dbReference type="RefSeq" id="XP_060537891.1"/>
    </source>
</evidence>
<dbReference type="InterPro" id="IPR000337">
    <property type="entry name" value="GPCR_3"/>
</dbReference>
<dbReference type="PANTHER" id="PTHR24061">
    <property type="entry name" value="CALCIUM-SENSING RECEPTOR-RELATED"/>
    <property type="match status" value="1"/>
</dbReference>
<evidence type="ECO:0000256" key="7">
    <source>
        <dbReference type="ARBA" id="ARBA00023136"/>
    </source>
</evidence>
<evidence type="ECO:0000256" key="5">
    <source>
        <dbReference type="ARBA" id="ARBA00022989"/>
    </source>
</evidence>
<comment type="subcellular location">
    <subcellularLocation>
        <location evidence="1">Cell membrane</location>
        <topology evidence="1">Multi-pass membrane protein</topology>
    </subcellularLocation>
</comment>
<dbReference type="Gene3D" id="3.40.50.2300">
    <property type="match status" value="2"/>
</dbReference>
<dbReference type="InterPro" id="IPR038550">
    <property type="entry name" value="GPCR_3_9-Cys_sf"/>
</dbReference>
<reference evidence="15" key="1">
    <citation type="submission" date="2025-08" db="UniProtKB">
        <authorList>
            <consortium name="RefSeq"/>
        </authorList>
    </citation>
    <scope>IDENTIFICATION</scope>
    <source>
        <tissue evidence="15">Blood</tissue>
    </source>
</reference>
<feature type="domain" description="GPCR family 3 nine cysteines" evidence="13">
    <location>
        <begin position="278"/>
        <end position="331"/>
    </location>
</feature>
<evidence type="ECO:0000256" key="6">
    <source>
        <dbReference type="ARBA" id="ARBA00023040"/>
    </source>
</evidence>
<evidence type="ECO:0000256" key="10">
    <source>
        <dbReference type="ARBA" id="ARBA00023224"/>
    </source>
</evidence>
<dbReference type="GeneID" id="132709110"/>
<keyword evidence="6" id="KW-0297">G-protein coupled receptor</keyword>
<keyword evidence="9" id="KW-0325">Glycoprotein</keyword>
<evidence type="ECO:0000256" key="4">
    <source>
        <dbReference type="ARBA" id="ARBA00022729"/>
    </source>
</evidence>
<keyword evidence="10" id="KW-0807">Transducer</keyword>
<protein>
    <submittedName>
        <fullName evidence="15">Vomeronasal type-2 receptor 26-like</fullName>
    </submittedName>
</protein>